<dbReference type="Gramene" id="ONK62456">
    <property type="protein sequence ID" value="ONK62456"/>
    <property type="gene ID" value="A4U43_C07F4040"/>
</dbReference>
<protein>
    <submittedName>
        <fullName evidence="2">Uncharacterized protein</fullName>
    </submittedName>
</protein>
<keyword evidence="3" id="KW-1185">Reference proteome</keyword>
<dbReference type="AlphaFoldDB" id="A0A5P1E978"/>
<organism evidence="2 3">
    <name type="scientific">Asparagus officinalis</name>
    <name type="common">Garden asparagus</name>
    <dbReference type="NCBI Taxonomy" id="4686"/>
    <lineage>
        <taxon>Eukaryota</taxon>
        <taxon>Viridiplantae</taxon>
        <taxon>Streptophyta</taxon>
        <taxon>Embryophyta</taxon>
        <taxon>Tracheophyta</taxon>
        <taxon>Spermatophyta</taxon>
        <taxon>Magnoliopsida</taxon>
        <taxon>Liliopsida</taxon>
        <taxon>Asparagales</taxon>
        <taxon>Asparagaceae</taxon>
        <taxon>Asparagoideae</taxon>
        <taxon>Asparagus</taxon>
    </lineage>
</organism>
<gene>
    <name evidence="2" type="ORF">A4U43_C07F4040</name>
</gene>
<reference evidence="3" key="1">
    <citation type="journal article" date="2017" name="Nat. Commun.">
        <title>The asparagus genome sheds light on the origin and evolution of a young Y chromosome.</title>
        <authorList>
            <person name="Harkess A."/>
            <person name="Zhou J."/>
            <person name="Xu C."/>
            <person name="Bowers J.E."/>
            <person name="Van der Hulst R."/>
            <person name="Ayyampalayam S."/>
            <person name="Mercati F."/>
            <person name="Riccardi P."/>
            <person name="McKain M.R."/>
            <person name="Kakrana A."/>
            <person name="Tang H."/>
            <person name="Ray J."/>
            <person name="Groenendijk J."/>
            <person name="Arikit S."/>
            <person name="Mathioni S.M."/>
            <person name="Nakano M."/>
            <person name="Shan H."/>
            <person name="Telgmann-Rauber A."/>
            <person name="Kanno A."/>
            <person name="Yue Z."/>
            <person name="Chen H."/>
            <person name="Li W."/>
            <person name="Chen Y."/>
            <person name="Xu X."/>
            <person name="Zhang Y."/>
            <person name="Luo S."/>
            <person name="Chen H."/>
            <person name="Gao J."/>
            <person name="Mao Z."/>
            <person name="Pires J.C."/>
            <person name="Luo M."/>
            <person name="Kudrna D."/>
            <person name="Wing R.A."/>
            <person name="Meyers B.C."/>
            <person name="Yi K."/>
            <person name="Kong H."/>
            <person name="Lavrijsen P."/>
            <person name="Sunseri F."/>
            <person name="Falavigna A."/>
            <person name="Ye Y."/>
            <person name="Leebens-Mack J.H."/>
            <person name="Chen G."/>
        </authorList>
    </citation>
    <scope>NUCLEOTIDE SEQUENCE [LARGE SCALE GENOMIC DNA]</scope>
    <source>
        <strain evidence="3">cv. DH0086</strain>
    </source>
</reference>
<evidence type="ECO:0000313" key="2">
    <source>
        <dbReference type="EMBL" id="ONK62456.1"/>
    </source>
</evidence>
<dbReference type="Proteomes" id="UP000243459">
    <property type="component" value="Chromosome 7"/>
</dbReference>
<feature type="compositionally biased region" description="Polar residues" evidence="1">
    <location>
        <begin position="205"/>
        <end position="214"/>
    </location>
</feature>
<dbReference type="EMBL" id="CM007387">
    <property type="protein sequence ID" value="ONK62456.1"/>
    <property type="molecule type" value="Genomic_DNA"/>
</dbReference>
<feature type="region of interest" description="Disordered" evidence="1">
    <location>
        <begin position="201"/>
        <end position="223"/>
    </location>
</feature>
<accession>A0A5P1E978</accession>
<evidence type="ECO:0000256" key="1">
    <source>
        <dbReference type="SAM" id="MobiDB-lite"/>
    </source>
</evidence>
<proteinExistence type="predicted"/>
<name>A0A5P1E978_ASPOF</name>
<evidence type="ECO:0000313" key="3">
    <source>
        <dbReference type="Proteomes" id="UP000243459"/>
    </source>
</evidence>
<sequence length="263" mass="28072">MGNNEDLSKCQSKAMHVVHVQPQKSANIGAGLAGSHNSTQYVHIVQDKGLGDSSGSGIFNSCSQGGKHVHVLNQKEDDIKRQTSQMGNNEELSMSQREVVHVQAPNSDNVNIGTVDFIVGSKLKGDGPKVGSIDVEAEENLGEAVTGFVGDDDKTKENWEEVTNFMENLLTTISIDERQGDAGALPLLGWSFSLSSSISIPSMAEQEQGSSQTEGPLRPINLNPIDGRARAGLISNRGAAEAIESCGVRDLSKSRAHLKPRGR</sequence>